<evidence type="ECO:0000313" key="3">
    <source>
        <dbReference type="Proteomes" id="UP000055024"/>
    </source>
</evidence>
<evidence type="ECO:0000256" key="1">
    <source>
        <dbReference type="SAM" id="Phobius"/>
    </source>
</evidence>
<dbReference type="EMBL" id="JYDP01000002">
    <property type="protein sequence ID" value="KRZ18672.1"/>
    <property type="molecule type" value="Genomic_DNA"/>
</dbReference>
<feature type="transmembrane region" description="Helical" evidence="1">
    <location>
        <begin position="42"/>
        <end position="64"/>
    </location>
</feature>
<gene>
    <name evidence="2" type="ORF">T11_6720</name>
</gene>
<accession>A0A0V1I812</accession>
<proteinExistence type="predicted"/>
<reference evidence="2 3" key="1">
    <citation type="submission" date="2015-01" db="EMBL/GenBank/DDBJ databases">
        <title>Evolution of Trichinella species and genotypes.</title>
        <authorList>
            <person name="Korhonen P.K."/>
            <person name="Edoardo P."/>
            <person name="Giuseppe L.R."/>
            <person name="Gasser R.B."/>
        </authorList>
    </citation>
    <scope>NUCLEOTIDE SEQUENCE [LARGE SCALE GENOMIC DNA]</scope>
    <source>
        <strain evidence="2">ISS1029</strain>
    </source>
</reference>
<keyword evidence="3" id="KW-1185">Reference proteome</keyword>
<sequence length="76" mass="8754">MDRERFQQKYSVLLDLDFIGQAACRVLLLVVKNRVLISCSRITIFFISLVQSFDYVTLLQVTLIKSDSNRPTNTAK</sequence>
<dbReference type="Proteomes" id="UP000055024">
    <property type="component" value="Unassembled WGS sequence"/>
</dbReference>
<organism evidence="2 3">
    <name type="scientific">Trichinella zimbabwensis</name>
    <dbReference type="NCBI Taxonomy" id="268475"/>
    <lineage>
        <taxon>Eukaryota</taxon>
        <taxon>Metazoa</taxon>
        <taxon>Ecdysozoa</taxon>
        <taxon>Nematoda</taxon>
        <taxon>Enoplea</taxon>
        <taxon>Dorylaimia</taxon>
        <taxon>Trichinellida</taxon>
        <taxon>Trichinellidae</taxon>
        <taxon>Trichinella</taxon>
    </lineage>
</organism>
<protein>
    <submittedName>
        <fullName evidence="2">Uncharacterized protein</fullName>
    </submittedName>
</protein>
<comment type="caution">
    <text evidence="2">The sequence shown here is derived from an EMBL/GenBank/DDBJ whole genome shotgun (WGS) entry which is preliminary data.</text>
</comment>
<keyword evidence="1" id="KW-0812">Transmembrane</keyword>
<keyword evidence="1" id="KW-1133">Transmembrane helix</keyword>
<evidence type="ECO:0000313" key="2">
    <source>
        <dbReference type="EMBL" id="KRZ18672.1"/>
    </source>
</evidence>
<keyword evidence="1" id="KW-0472">Membrane</keyword>
<dbReference type="AlphaFoldDB" id="A0A0V1I812"/>
<name>A0A0V1I812_9BILA</name>